<keyword evidence="2" id="KW-1003">Cell membrane</keyword>
<evidence type="ECO:0000256" key="3">
    <source>
        <dbReference type="ARBA" id="ARBA00022692"/>
    </source>
</evidence>
<keyword evidence="8" id="KW-1185">Reference proteome</keyword>
<feature type="transmembrane region" description="Helical" evidence="6">
    <location>
        <begin position="100"/>
        <end position="121"/>
    </location>
</feature>
<dbReference type="Pfam" id="PF03899">
    <property type="entry name" value="ATP-synt_I"/>
    <property type="match status" value="1"/>
</dbReference>
<keyword evidence="5 6" id="KW-0472">Membrane</keyword>
<dbReference type="AlphaFoldDB" id="A0A1M5DK45"/>
<evidence type="ECO:0000256" key="4">
    <source>
        <dbReference type="ARBA" id="ARBA00022989"/>
    </source>
</evidence>
<sequence length="128" mass="13114">MYTPASATANLRRSTVIGVALGAVAIAVTSMQGHPWMGAFGLLGIVLGALNNLMLQKAVVRRATGELSPKRFTGSVAGRLGSVTLLAVALAVAVRPDGLGTFVGLAVFQVLMLVGAALPVFRSLRPTT</sequence>
<reference evidence="7 8" key="1">
    <citation type="submission" date="2016-11" db="EMBL/GenBank/DDBJ databases">
        <authorList>
            <person name="Jaros S."/>
            <person name="Januszkiewicz K."/>
            <person name="Wedrychowicz H."/>
        </authorList>
    </citation>
    <scope>NUCLEOTIDE SEQUENCE [LARGE SCALE GENOMIC DNA]</scope>
    <source>
        <strain evidence="7 8">DSM 45627</strain>
    </source>
</reference>
<evidence type="ECO:0000256" key="2">
    <source>
        <dbReference type="ARBA" id="ARBA00022475"/>
    </source>
</evidence>
<feature type="transmembrane region" description="Helical" evidence="6">
    <location>
        <begin position="12"/>
        <end position="30"/>
    </location>
</feature>
<evidence type="ECO:0000313" key="8">
    <source>
        <dbReference type="Proteomes" id="UP000186132"/>
    </source>
</evidence>
<name>A0A1M5DK45_9ACTN</name>
<feature type="transmembrane region" description="Helical" evidence="6">
    <location>
        <begin position="76"/>
        <end position="94"/>
    </location>
</feature>
<dbReference type="GO" id="GO:0005886">
    <property type="term" value="C:plasma membrane"/>
    <property type="evidence" value="ECO:0007669"/>
    <property type="project" value="UniProtKB-SubCell"/>
</dbReference>
<dbReference type="Proteomes" id="UP000186132">
    <property type="component" value="Unassembled WGS sequence"/>
</dbReference>
<comment type="subcellular location">
    <subcellularLocation>
        <location evidence="1">Cell membrane</location>
        <topology evidence="1">Multi-pass membrane protein</topology>
    </subcellularLocation>
</comment>
<evidence type="ECO:0000256" key="1">
    <source>
        <dbReference type="ARBA" id="ARBA00004651"/>
    </source>
</evidence>
<organism evidence="7 8">
    <name type="scientific">Jatrophihabitans endophyticus</name>
    <dbReference type="NCBI Taxonomy" id="1206085"/>
    <lineage>
        <taxon>Bacteria</taxon>
        <taxon>Bacillati</taxon>
        <taxon>Actinomycetota</taxon>
        <taxon>Actinomycetes</taxon>
        <taxon>Jatrophihabitantales</taxon>
        <taxon>Jatrophihabitantaceae</taxon>
        <taxon>Jatrophihabitans</taxon>
    </lineage>
</organism>
<feature type="transmembrane region" description="Helical" evidence="6">
    <location>
        <begin position="36"/>
        <end position="55"/>
    </location>
</feature>
<dbReference type="EMBL" id="FQVU01000001">
    <property type="protein sequence ID" value="SHF67286.1"/>
    <property type="molecule type" value="Genomic_DNA"/>
</dbReference>
<evidence type="ECO:0000256" key="6">
    <source>
        <dbReference type="SAM" id="Phobius"/>
    </source>
</evidence>
<evidence type="ECO:0000313" key="7">
    <source>
        <dbReference type="EMBL" id="SHF67286.1"/>
    </source>
</evidence>
<protein>
    <recommendedName>
        <fullName evidence="9">ATP synthase protein I</fullName>
    </recommendedName>
</protein>
<dbReference type="RefSeq" id="WP_143167948.1">
    <property type="nucleotide sequence ID" value="NZ_FQVU01000001.1"/>
</dbReference>
<dbReference type="InterPro" id="IPR005598">
    <property type="entry name" value="ATP_synth_I"/>
</dbReference>
<dbReference type="STRING" id="1206085.SAMN05443575_0606"/>
<keyword evidence="3 6" id="KW-0812">Transmembrane</keyword>
<keyword evidence="4 6" id="KW-1133">Transmembrane helix</keyword>
<accession>A0A1M5DK45</accession>
<proteinExistence type="predicted"/>
<dbReference type="OrthoDB" id="3689128at2"/>
<evidence type="ECO:0000256" key="5">
    <source>
        <dbReference type="ARBA" id="ARBA00023136"/>
    </source>
</evidence>
<evidence type="ECO:0008006" key="9">
    <source>
        <dbReference type="Google" id="ProtNLM"/>
    </source>
</evidence>
<gene>
    <name evidence="7" type="ORF">SAMN05443575_0606</name>
</gene>